<dbReference type="FunFam" id="3.40.50.300:FF:000010">
    <property type="entry name" value="Chaperone clpB 1, putative"/>
    <property type="match status" value="1"/>
</dbReference>
<feature type="compositionally biased region" description="Acidic residues" evidence="6">
    <location>
        <begin position="840"/>
        <end position="859"/>
    </location>
</feature>
<dbReference type="InterPro" id="IPR050130">
    <property type="entry name" value="ClpA_ClpB"/>
</dbReference>
<dbReference type="PANTHER" id="PTHR11638">
    <property type="entry name" value="ATP-DEPENDENT CLP PROTEASE"/>
    <property type="match status" value="1"/>
</dbReference>
<evidence type="ECO:0000259" key="7">
    <source>
        <dbReference type="SMART" id="SM00382"/>
    </source>
</evidence>
<dbReference type="RefSeq" id="XP_007514769.1">
    <property type="nucleotide sequence ID" value="XM_007514707.1"/>
</dbReference>
<evidence type="ECO:0000259" key="8">
    <source>
        <dbReference type="SMART" id="SM01086"/>
    </source>
</evidence>
<dbReference type="AlphaFoldDB" id="K8EB54"/>
<dbReference type="PANTHER" id="PTHR11638:SF18">
    <property type="entry name" value="HEAT SHOCK PROTEIN 104"/>
    <property type="match status" value="1"/>
</dbReference>
<dbReference type="InterPro" id="IPR036628">
    <property type="entry name" value="Clp_N_dom_sf"/>
</dbReference>
<dbReference type="InterPro" id="IPR041546">
    <property type="entry name" value="ClpA/ClpB_AAA_lid"/>
</dbReference>
<dbReference type="GO" id="GO:0034605">
    <property type="term" value="P:cellular response to heat"/>
    <property type="evidence" value="ECO:0007669"/>
    <property type="project" value="TreeGrafter"/>
</dbReference>
<dbReference type="STRING" id="41875.K8EB54"/>
<dbReference type="FunFam" id="3.40.50.300:FF:000025">
    <property type="entry name" value="ATP-dependent Clp protease subunit"/>
    <property type="match status" value="1"/>
</dbReference>
<dbReference type="Pfam" id="PF10431">
    <property type="entry name" value="ClpB_D2-small"/>
    <property type="match status" value="1"/>
</dbReference>
<name>K8EB54_9CHLO</name>
<accession>K8EB54</accession>
<evidence type="ECO:0000256" key="3">
    <source>
        <dbReference type="ARBA" id="ARBA00022840"/>
    </source>
</evidence>
<dbReference type="InterPro" id="IPR018368">
    <property type="entry name" value="ClpA/B_CS1"/>
</dbReference>
<dbReference type="SMART" id="SM00382">
    <property type="entry name" value="AAA"/>
    <property type="match status" value="2"/>
</dbReference>
<dbReference type="SUPFAM" id="SSF81923">
    <property type="entry name" value="Double Clp-N motif"/>
    <property type="match status" value="1"/>
</dbReference>
<dbReference type="GO" id="GO:0005524">
    <property type="term" value="F:ATP binding"/>
    <property type="evidence" value="ECO:0007669"/>
    <property type="project" value="UniProtKB-KW"/>
</dbReference>
<dbReference type="KEGG" id="bpg:Bathy02g03410"/>
<sequence length="886" mass="96884">MSTCQMMSASMSFTSSSSLKKRPIKRTTYTKTNGKRQGRRGVVVFNASNGAGGGMFESFDGESVTLVKEAMDNAKKFNSGKVNTEHLLYACTKKRNSTTKALHKSGATEDAVKKALCDRAGVTDVDLVNPFSGLNQKKKADGLVPLGDDLKKLFERVAGKNEVTMKELVLGMVADDQCTAYDVLTDPKYEIEVDVPLLRDFVNGVGDEKELVGAGGKKIDKKKVKNILAQCSVDLTAMARKGELDPVFGRDEETKRAVRILVRRRKSNPCLIGDPGVGKTAIAEGLASLIAADSDIVPRRLKNKRVLSLNVGLLLADTKYRGDFEERLRSVLEEVKSAGDIILFIDEIHTIVGAGGTGDDGGLDAGNLMKPALARGEIQVVGATTVDEYRKYIEKDAALERRFQPVRVDEPSPENTLKILAGLKETYEKHHDVFFSDDAIQASVALSSRYITDRFLPDKAIDVLDEAGALVQLRDKKAGDGEQVLRVSVLDIQEVVSEWTGIPVKQLSVEESKNLLGLEQELTKRVIGQNEAVVSVARAVRRARSGLADASKPVASVIFAGPTGVGKTELSKALATVYFGAEKNLVRIDMSEYMEAVSTSRLIGAPPGYVGYNEGGQLTEAVRRNPHSLILLDEIEKAHPDVFNALLQVLEDGRLTDGKGRTVDFTNAMLVMTTNIASREILENFAGAKTPQAKIDAYERVKKLARKNLGKRFRPEFLNRLDEIVVFRPLGELEVAQIAENMLESVASRCAKKGVVITCTDAFKKALLCNGFSPKYGARPMRRAVQAMVENQLSECLLSGFANDGDSIQLDFDDTRDEIIAANKTEKKTFPLEQFGGIEDGFDDDDDSDDDAYEEEVKEEEAAKRANGSGNRNKEFSEEFPTPAFP</sequence>
<dbReference type="InterPro" id="IPR019489">
    <property type="entry name" value="Clp_ATPase_C"/>
</dbReference>
<feature type="domain" description="AAA+ ATPase" evidence="7">
    <location>
        <begin position="265"/>
        <end position="413"/>
    </location>
</feature>
<dbReference type="InterPro" id="IPR001270">
    <property type="entry name" value="ClpA/B"/>
</dbReference>
<dbReference type="GO" id="GO:0016887">
    <property type="term" value="F:ATP hydrolysis activity"/>
    <property type="evidence" value="ECO:0007669"/>
    <property type="project" value="InterPro"/>
</dbReference>
<dbReference type="CDD" id="cd00009">
    <property type="entry name" value="AAA"/>
    <property type="match status" value="1"/>
</dbReference>
<dbReference type="PROSITE" id="PS00870">
    <property type="entry name" value="CLPAB_1"/>
    <property type="match status" value="1"/>
</dbReference>
<keyword evidence="1" id="KW-0677">Repeat</keyword>
<keyword evidence="3 5" id="KW-0067">ATP-binding</keyword>
<dbReference type="Proteomes" id="UP000198341">
    <property type="component" value="Chromosome 2"/>
</dbReference>
<protein>
    <submittedName>
        <fullName evidence="9">Uncharacterized protein</fullName>
    </submittedName>
</protein>
<dbReference type="Pfam" id="PF00004">
    <property type="entry name" value="AAA"/>
    <property type="match status" value="1"/>
</dbReference>
<reference evidence="9 10" key="1">
    <citation type="submission" date="2011-10" db="EMBL/GenBank/DDBJ databases">
        <authorList>
            <person name="Genoscope - CEA"/>
        </authorList>
    </citation>
    <scope>NUCLEOTIDE SEQUENCE [LARGE SCALE GENOMIC DNA]</scope>
    <source>
        <strain evidence="9 10">RCC 1105</strain>
    </source>
</reference>
<dbReference type="Gene3D" id="3.40.50.300">
    <property type="entry name" value="P-loop containing nucleotide triphosphate hydrolases"/>
    <property type="match status" value="2"/>
</dbReference>
<gene>
    <name evidence="9" type="ORF">Bathy02g03410</name>
</gene>
<dbReference type="InterPro" id="IPR027417">
    <property type="entry name" value="P-loop_NTPase"/>
</dbReference>
<feature type="region of interest" description="Disordered" evidence="6">
    <location>
        <begin position="1"/>
        <end position="21"/>
    </location>
</feature>
<dbReference type="Gene3D" id="1.10.1780.10">
    <property type="entry name" value="Clp, N-terminal domain"/>
    <property type="match status" value="1"/>
</dbReference>
<feature type="region of interest" description="Disordered" evidence="6">
    <location>
        <begin position="834"/>
        <end position="886"/>
    </location>
</feature>
<feature type="compositionally biased region" description="Low complexity" evidence="6">
    <location>
        <begin position="1"/>
        <end position="18"/>
    </location>
</feature>
<keyword evidence="4 5" id="KW-0143">Chaperone</keyword>
<evidence type="ECO:0000256" key="5">
    <source>
        <dbReference type="RuleBase" id="RU004432"/>
    </source>
</evidence>
<dbReference type="OrthoDB" id="47330at2759"/>
<proteinExistence type="inferred from homology"/>
<evidence type="ECO:0000256" key="6">
    <source>
        <dbReference type="SAM" id="MobiDB-lite"/>
    </source>
</evidence>
<dbReference type="eggNOG" id="KOG1051">
    <property type="taxonomic scope" value="Eukaryota"/>
</dbReference>
<evidence type="ECO:0000313" key="9">
    <source>
        <dbReference type="EMBL" id="CCO15009.1"/>
    </source>
</evidence>
<dbReference type="PRINTS" id="PR00300">
    <property type="entry name" value="CLPPROTEASEA"/>
</dbReference>
<evidence type="ECO:0000256" key="1">
    <source>
        <dbReference type="ARBA" id="ARBA00022737"/>
    </source>
</evidence>
<keyword evidence="2 5" id="KW-0547">Nucleotide-binding</keyword>
<dbReference type="InterPro" id="IPR003959">
    <property type="entry name" value="ATPase_AAA_core"/>
</dbReference>
<dbReference type="Pfam" id="PF07724">
    <property type="entry name" value="AAA_2"/>
    <property type="match status" value="1"/>
</dbReference>
<dbReference type="SUPFAM" id="SSF52540">
    <property type="entry name" value="P-loop containing nucleoside triphosphate hydrolases"/>
    <property type="match status" value="2"/>
</dbReference>
<dbReference type="SMART" id="SM01086">
    <property type="entry name" value="ClpB_D2-small"/>
    <property type="match status" value="1"/>
</dbReference>
<feature type="domain" description="Clp ATPase C-terminal" evidence="8">
    <location>
        <begin position="730"/>
        <end position="821"/>
    </location>
</feature>
<dbReference type="PROSITE" id="PS00871">
    <property type="entry name" value="CLPAB_2"/>
    <property type="match status" value="1"/>
</dbReference>
<dbReference type="EMBL" id="FO082277">
    <property type="protein sequence ID" value="CCO15009.1"/>
    <property type="molecule type" value="Genomic_DNA"/>
</dbReference>
<dbReference type="CDD" id="cd19499">
    <property type="entry name" value="RecA-like_ClpB_Hsp104-like"/>
    <property type="match status" value="1"/>
</dbReference>
<evidence type="ECO:0000256" key="2">
    <source>
        <dbReference type="ARBA" id="ARBA00022741"/>
    </source>
</evidence>
<evidence type="ECO:0000256" key="4">
    <source>
        <dbReference type="ARBA" id="ARBA00023186"/>
    </source>
</evidence>
<dbReference type="InterPro" id="IPR028299">
    <property type="entry name" value="ClpA/B_CS2"/>
</dbReference>
<keyword evidence="10" id="KW-1185">Reference proteome</keyword>
<dbReference type="Pfam" id="PF17871">
    <property type="entry name" value="AAA_lid_9"/>
    <property type="match status" value="1"/>
</dbReference>
<comment type="similarity">
    <text evidence="5">Belongs to the ClpA/ClpB family.</text>
</comment>
<dbReference type="GO" id="GO:0005737">
    <property type="term" value="C:cytoplasm"/>
    <property type="evidence" value="ECO:0007669"/>
    <property type="project" value="TreeGrafter"/>
</dbReference>
<dbReference type="Gene3D" id="1.10.8.60">
    <property type="match status" value="2"/>
</dbReference>
<dbReference type="GeneID" id="19017454"/>
<organism evidence="9 10">
    <name type="scientific">Bathycoccus prasinos</name>
    <dbReference type="NCBI Taxonomy" id="41875"/>
    <lineage>
        <taxon>Eukaryota</taxon>
        <taxon>Viridiplantae</taxon>
        <taxon>Chlorophyta</taxon>
        <taxon>Mamiellophyceae</taxon>
        <taxon>Mamiellales</taxon>
        <taxon>Bathycoccaceae</taxon>
        <taxon>Bathycoccus</taxon>
    </lineage>
</organism>
<dbReference type="InterPro" id="IPR003593">
    <property type="entry name" value="AAA+_ATPase"/>
</dbReference>
<evidence type="ECO:0000313" key="10">
    <source>
        <dbReference type="Proteomes" id="UP000198341"/>
    </source>
</evidence>
<feature type="domain" description="AAA+ ATPase" evidence="7">
    <location>
        <begin position="553"/>
        <end position="696"/>
    </location>
</feature>